<keyword evidence="5" id="KW-0539">Nucleus</keyword>
<dbReference type="GO" id="GO:0005634">
    <property type="term" value="C:nucleus"/>
    <property type="evidence" value="ECO:0007669"/>
    <property type="project" value="TreeGrafter"/>
</dbReference>
<evidence type="ECO:0000256" key="5">
    <source>
        <dbReference type="ARBA" id="ARBA00023242"/>
    </source>
</evidence>
<dbReference type="PROSITE" id="PS50217">
    <property type="entry name" value="BZIP"/>
    <property type="match status" value="1"/>
</dbReference>
<reference evidence="8" key="1">
    <citation type="submission" date="2021-10" db="EMBL/GenBank/DDBJ databases">
        <title>Tropical sea cucumber genome reveals ecological adaptation and Cuvierian tubules defense mechanism.</title>
        <authorList>
            <person name="Chen T."/>
        </authorList>
    </citation>
    <scope>NUCLEOTIDE SEQUENCE</scope>
    <source>
        <strain evidence="8">Nanhai2018</strain>
        <tissue evidence="8">Muscle</tissue>
    </source>
</reference>
<comment type="similarity">
    <text evidence="1">Belongs to the bZIP family. NFIL3 subfamily.</text>
</comment>
<organism evidence="8 9">
    <name type="scientific">Holothuria leucospilota</name>
    <name type="common">Black long sea cucumber</name>
    <name type="synonym">Mertensiothuria leucospilota</name>
    <dbReference type="NCBI Taxonomy" id="206669"/>
    <lineage>
        <taxon>Eukaryota</taxon>
        <taxon>Metazoa</taxon>
        <taxon>Echinodermata</taxon>
        <taxon>Eleutherozoa</taxon>
        <taxon>Echinozoa</taxon>
        <taxon>Holothuroidea</taxon>
        <taxon>Aspidochirotacea</taxon>
        <taxon>Aspidochirotida</taxon>
        <taxon>Holothuriidae</taxon>
        <taxon>Holothuria</taxon>
    </lineage>
</organism>
<evidence type="ECO:0000259" key="7">
    <source>
        <dbReference type="PROSITE" id="PS50217"/>
    </source>
</evidence>
<sequence>MLDRSISKVTHGDESLLQFCASSPNVCLVTQGQNHFERAAFQNSIVQSYKERVMKRRQRKMVPSDRKDEAYWLRRYKNNEAAKISRKRRRLSDMALRFQLQALMSENAILKSDLCSMKNRFEYAHRLYTSLLEQRSQSERDKALLKSILTFSEQGDGSQRSDNLFPSCHIEDQIIDTSLPRENATRNDTAFHNMLIMDTPTVPVTSCQPPSVEPVIASFLGSETKSVLERYYGAFTPMKVVEGFSQRCEYSHIPAAPVASQQIIVPLQNEFNDPFFGKANSGHVKEGSELKETGYFGSMRETSGNDFAFSDEQKLRTVKVGSAKPPNTEDRKHRNPQEMNAYSAACRYGTPNTEISQDDKRGIKDIRNGVEWNSGVYGLPAKLRAKKSRNVSTMSPPSERRETSGNTFDTERNEEAGSRDATCQPIDLSLQVRLTPK</sequence>
<dbReference type="PANTHER" id="PTHR15284">
    <property type="entry name" value="NUCLEAR FACTOR INTERLEUKIN-3-REGULATED PROTEIN"/>
    <property type="match status" value="1"/>
</dbReference>
<dbReference type="PANTHER" id="PTHR15284:SF0">
    <property type="entry name" value="GH23983P"/>
    <property type="match status" value="1"/>
</dbReference>
<gene>
    <name evidence="8" type="ORF">HOLleu_14297</name>
</gene>
<keyword evidence="2" id="KW-0805">Transcription regulation</keyword>
<dbReference type="EMBL" id="JAIZAY010000006">
    <property type="protein sequence ID" value="KAJ8040098.1"/>
    <property type="molecule type" value="Genomic_DNA"/>
</dbReference>
<protein>
    <submittedName>
        <fullName evidence="8">Nuclear factor interleukin-3-regulated protein</fullName>
    </submittedName>
</protein>
<evidence type="ECO:0000256" key="4">
    <source>
        <dbReference type="ARBA" id="ARBA00023163"/>
    </source>
</evidence>
<feature type="region of interest" description="Disordered" evidence="6">
    <location>
        <begin position="386"/>
        <end position="424"/>
    </location>
</feature>
<evidence type="ECO:0000313" key="9">
    <source>
        <dbReference type="Proteomes" id="UP001152320"/>
    </source>
</evidence>
<comment type="caution">
    <text evidence="8">The sequence shown here is derived from an EMBL/GenBank/DDBJ whole genome shotgun (WGS) entry which is preliminary data.</text>
</comment>
<dbReference type="OrthoDB" id="6151507at2759"/>
<dbReference type="InterPro" id="IPR047229">
    <property type="entry name" value="NFIL3-like"/>
</dbReference>
<feature type="domain" description="BZIP" evidence="7">
    <location>
        <begin position="68"/>
        <end position="131"/>
    </location>
</feature>
<evidence type="ECO:0000256" key="2">
    <source>
        <dbReference type="ARBA" id="ARBA00023015"/>
    </source>
</evidence>
<dbReference type="Pfam" id="PF07716">
    <property type="entry name" value="bZIP_2"/>
    <property type="match status" value="1"/>
</dbReference>
<evidence type="ECO:0000256" key="6">
    <source>
        <dbReference type="SAM" id="MobiDB-lite"/>
    </source>
</evidence>
<dbReference type="AlphaFoldDB" id="A0A9Q1C6A2"/>
<proteinExistence type="inferred from homology"/>
<dbReference type="InterPro" id="IPR004827">
    <property type="entry name" value="bZIP"/>
</dbReference>
<dbReference type="InterPro" id="IPR046347">
    <property type="entry name" value="bZIP_sf"/>
</dbReference>
<keyword evidence="3" id="KW-0238">DNA-binding</keyword>
<dbReference type="GO" id="GO:0003677">
    <property type="term" value="F:DNA binding"/>
    <property type="evidence" value="ECO:0007669"/>
    <property type="project" value="UniProtKB-KW"/>
</dbReference>
<evidence type="ECO:0000313" key="8">
    <source>
        <dbReference type="EMBL" id="KAJ8040098.1"/>
    </source>
</evidence>
<dbReference type="GO" id="GO:0007623">
    <property type="term" value="P:circadian rhythm"/>
    <property type="evidence" value="ECO:0007669"/>
    <property type="project" value="TreeGrafter"/>
</dbReference>
<dbReference type="SUPFAM" id="SSF57959">
    <property type="entry name" value="Leucine zipper domain"/>
    <property type="match status" value="1"/>
</dbReference>
<evidence type="ECO:0000256" key="1">
    <source>
        <dbReference type="ARBA" id="ARBA00006079"/>
    </source>
</evidence>
<dbReference type="FunFam" id="1.20.5.170:FF:000025">
    <property type="entry name" value="nuclear factor interleukin-3-regulated protein-like"/>
    <property type="match status" value="1"/>
</dbReference>
<dbReference type="GO" id="GO:0003700">
    <property type="term" value="F:DNA-binding transcription factor activity"/>
    <property type="evidence" value="ECO:0007669"/>
    <property type="project" value="InterPro"/>
</dbReference>
<dbReference type="Gene3D" id="1.20.5.170">
    <property type="match status" value="1"/>
</dbReference>
<accession>A0A9Q1C6A2</accession>
<dbReference type="Proteomes" id="UP001152320">
    <property type="component" value="Chromosome 6"/>
</dbReference>
<keyword evidence="4" id="KW-0804">Transcription</keyword>
<keyword evidence="9" id="KW-1185">Reference proteome</keyword>
<feature type="compositionally biased region" description="Basic and acidic residues" evidence="6">
    <location>
        <begin position="398"/>
        <end position="418"/>
    </location>
</feature>
<name>A0A9Q1C6A2_HOLLE</name>
<evidence type="ECO:0000256" key="3">
    <source>
        <dbReference type="ARBA" id="ARBA00023125"/>
    </source>
</evidence>